<evidence type="ECO:0000313" key="8">
    <source>
        <dbReference type="Proteomes" id="UP001236507"/>
    </source>
</evidence>
<feature type="transmembrane region" description="Helical" evidence="6">
    <location>
        <begin position="339"/>
        <end position="360"/>
    </location>
</feature>
<sequence>MKKTSIFKPWVPNWAIQVVLVICMLHTMALLGLYTSNISYAASYFDIEPEDLQFSMSLTYGTFLATILIESRIFKYFPPRNYLISIYLLSAVLFVTSAYTNDFVVFAFLRILEGILMALPWIPLRILMLSKTKSPNATIIVFSITYGALLAASPFIVNIAVWLLDAHDWKYMTFGSAIFQIMVASLIWLTFTPNRFHRKIPLYKVDWTSFVLLTIAILTGVYVLNYGEKLYWFQSTNIVFCAITSLIFSALFIIRQMTYRRSCFDMRVFSYRNLRLSLLLFIVFYISRATLTICHTTMSKVWQWEPLRVAHVQYLNLLGVFIGMAIAGMMMVQKLPTKLILILGFLMMAIYHWWFTFLFLPDVALSQMWIPYMMQGVGVGILFVPLVLNTVSAVPAYLAPFAGAIGVAGRFWGTNIGFCLVQNFQVYFVNKHRYIFLEKLLPENPTTTGIVSTIQESFVQKGYDLAPAAILAVKKVNAGVQTQSFLLGNMELFTVWGYGLFLVALYIAFNKHLRFSFNLLKNKYFS</sequence>
<reference evidence="7 8" key="1">
    <citation type="submission" date="2023-05" db="EMBL/GenBank/DDBJ databases">
        <title>Novel species of genus Flectobacillus isolated from stream in China.</title>
        <authorList>
            <person name="Lu H."/>
        </authorList>
    </citation>
    <scope>NUCLEOTIDE SEQUENCE [LARGE SCALE GENOMIC DNA]</scope>
    <source>
        <strain evidence="7 8">KCTC 42575</strain>
    </source>
</reference>
<comment type="caution">
    <text evidence="7">The sequence shown here is derived from an EMBL/GenBank/DDBJ whole genome shotgun (WGS) entry which is preliminary data.</text>
</comment>
<dbReference type="PANTHER" id="PTHR42718:SF9">
    <property type="entry name" value="MAJOR FACILITATOR SUPERFAMILY MULTIDRUG TRANSPORTER MFSC"/>
    <property type="match status" value="1"/>
</dbReference>
<dbReference type="PANTHER" id="PTHR42718">
    <property type="entry name" value="MAJOR FACILITATOR SUPERFAMILY MULTIDRUG TRANSPORTER MFSC"/>
    <property type="match status" value="1"/>
</dbReference>
<proteinExistence type="predicted"/>
<evidence type="ECO:0000256" key="4">
    <source>
        <dbReference type="ARBA" id="ARBA00022989"/>
    </source>
</evidence>
<keyword evidence="5 6" id="KW-0472">Membrane</keyword>
<keyword evidence="4 6" id="KW-1133">Transmembrane helix</keyword>
<name>A0ABT6Y464_9BACT</name>
<feature type="transmembrane region" description="Helical" evidence="6">
    <location>
        <begin position="411"/>
        <end position="429"/>
    </location>
</feature>
<dbReference type="EMBL" id="JASHIF010000002">
    <property type="protein sequence ID" value="MDI9858336.1"/>
    <property type="molecule type" value="Genomic_DNA"/>
</dbReference>
<evidence type="ECO:0000313" key="7">
    <source>
        <dbReference type="EMBL" id="MDI9858336.1"/>
    </source>
</evidence>
<evidence type="ECO:0000256" key="1">
    <source>
        <dbReference type="ARBA" id="ARBA00004141"/>
    </source>
</evidence>
<dbReference type="InterPro" id="IPR036259">
    <property type="entry name" value="MFS_trans_sf"/>
</dbReference>
<evidence type="ECO:0000256" key="6">
    <source>
        <dbReference type="SAM" id="Phobius"/>
    </source>
</evidence>
<accession>A0ABT6Y464</accession>
<evidence type="ECO:0000256" key="3">
    <source>
        <dbReference type="ARBA" id="ARBA00022692"/>
    </source>
</evidence>
<dbReference type="Proteomes" id="UP001236507">
    <property type="component" value="Unassembled WGS sequence"/>
</dbReference>
<feature type="transmembrane region" description="Helical" evidence="6">
    <location>
        <begin position="12"/>
        <end position="32"/>
    </location>
</feature>
<feature type="transmembrane region" description="Helical" evidence="6">
    <location>
        <begin position="81"/>
        <end position="99"/>
    </location>
</feature>
<dbReference type="Gene3D" id="1.20.1250.20">
    <property type="entry name" value="MFS general substrate transporter like domains"/>
    <property type="match status" value="2"/>
</dbReference>
<keyword evidence="3 6" id="KW-0812">Transmembrane</keyword>
<feature type="transmembrane region" description="Helical" evidence="6">
    <location>
        <begin position="139"/>
        <end position="163"/>
    </location>
</feature>
<feature type="transmembrane region" description="Helical" evidence="6">
    <location>
        <begin position="492"/>
        <end position="509"/>
    </location>
</feature>
<gene>
    <name evidence="7" type="ORF">QM524_03830</name>
</gene>
<feature type="transmembrane region" description="Helical" evidence="6">
    <location>
        <begin position="313"/>
        <end position="332"/>
    </location>
</feature>
<keyword evidence="2" id="KW-0813">Transport</keyword>
<feature type="transmembrane region" description="Helical" evidence="6">
    <location>
        <begin position="105"/>
        <end position="127"/>
    </location>
</feature>
<evidence type="ECO:0000256" key="2">
    <source>
        <dbReference type="ARBA" id="ARBA00022448"/>
    </source>
</evidence>
<feature type="transmembrane region" description="Helical" evidence="6">
    <location>
        <begin position="203"/>
        <end position="224"/>
    </location>
</feature>
<feature type="transmembrane region" description="Helical" evidence="6">
    <location>
        <begin position="52"/>
        <end position="69"/>
    </location>
</feature>
<organism evidence="7 8">
    <name type="scientific">Flectobacillus roseus</name>
    <dbReference type="NCBI Taxonomy" id="502259"/>
    <lineage>
        <taxon>Bacteria</taxon>
        <taxon>Pseudomonadati</taxon>
        <taxon>Bacteroidota</taxon>
        <taxon>Cytophagia</taxon>
        <taxon>Cytophagales</taxon>
        <taxon>Flectobacillaceae</taxon>
        <taxon>Flectobacillus</taxon>
    </lineage>
</organism>
<dbReference type="SUPFAM" id="SSF103473">
    <property type="entry name" value="MFS general substrate transporter"/>
    <property type="match status" value="1"/>
</dbReference>
<feature type="transmembrane region" description="Helical" evidence="6">
    <location>
        <begin position="274"/>
        <end position="293"/>
    </location>
</feature>
<feature type="transmembrane region" description="Helical" evidence="6">
    <location>
        <begin position="169"/>
        <end position="191"/>
    </location>
</feature>
<evidence type="ECO:0000256" key="5">
    <source>
        <dbReference type="ARBA" id="ARBA00023136"/>
    </source>
</evidence>
<keyword evidence="8" id="KW-1185">Reference proteome</keyword>
<feature type="transmembrane region" description="Helical" evidence="6">
    <location>
        <begin position="230"/>
        <end position="254"/>
    </location>
</feature>
<comment type="subcellular location">
    <subcellularLocation>
        <location evidence="1">Membrane</location>
        <topology evidence="1">Multi-pass membrane protein</topology>
    </subcellularLocation>
</comment>
<protein>
    <submittedName>
        <fullName evidence="7">MFS transporter</fullName>
    </submittedName>
</protein>
<dbReference type="RefSeq" id="WP_283343573.1">
    <property type="nucleotide sequence ID" value="NZ_JASHIF010000002.1"/>
</dbReference>
<feature type="transmembrane region" description="Helical" evidence="6">
    <location>
        <begin position="372"/>
        <end position="399"/>
    </location>
</feature>